<evidence type="ECO:0000256" key="3">
    <source>
        <dbReference type="ARBA" id="ARBA00022553"/>
    </source>
</evidence>
<keyword evidence="9" id="KW-0472">Membrane</keyword>
<keyword evidence="13" id="KW-1185">Reference proteome</keyword>
<feature type="transmembrane region" description="Helical" evidence="9">
    <location>
        <begin position="251"/>
        <end position="276"/>
    </location>
</feature>
<dbReference type="RefSeq" id="WP_013505788.1">
    <property type="nucleotide sequence ID" value="NC_014836.1"/>
</dbReference>
<dbReference type="InterPro" id="IPR003594">
    <property type="entry name" value="HATPase_dom"/>
</dbReference>
<dbReference type="EMBL" id="CP002432">
    <property type="protein sequence ID" value="ADU65907.1"/>
    <property type="molecule type" value="Genomic_DNA"/>
</dbReference>
<evidence type="ECO:0000256" key="5">
    <source>
        <dbReference type="ARBA" id="ARBA00022741"/>
    </source>
</evidence>
<dbReference type="InterPro" id="IPR036890">
    <property type="entry name" value="HATPase_C_sf"/>
</dbReference>
<feature type="domain" description="PAS" evidence="11">
    <location>
        <begin position="312"/>
        <end position="349"/>
    </location>
</feature>
<dbReference type="Gene3D" id="3.30.450.20">
    <property type="entry name" value="PAS domain"/>
    <property type="match status" value="1"/>
</dbReference>
<keyword evidence="9" id="KW-1133">Transmembrane helix</keyword>
<evidence type="ECO:0000256" key="7">
    <source>
        <dbReference type="ARBA" id="ARBA00022840"/>
    </source>
</evidence>
<dbReference type="PROSITE" id="PS50109">
    <property type="entry name" value="HIS_KIN"/>
    <property type="match status" value="1"/>
</dbReference>
<dbReference type="SUPFAM" id="SSF55785">
    <property type="entry name" value="PYP-like sensor domain (PAS domain)"/>
    <property type="match status" value="1"/>
</dbReference>
<dbReference type="PROSITE" id="PS50112">
    <property type="entry name" value="PAS"/>
    <property type="match status" value="1"/>
</dbReference>
<keyword evidence="3" id="KW-0597">Phosphoprotein</keyword>
<dbReference type="InterPro" id="IPR004358">
    <property type="entry name" value="Sig_transdc_His_kin-like_C"/>
</dbReference>
<keyword evidence="5" id="KW-0547">Nucleotide-binding</keyword>
<dbReference type="eggNOG" id="COG0834">
    <property type="taxonomic scope" value="Bacteria"/>
</dbReference>
<keyword evidence="6" id="KW-0418">Kinase</keyword>
<dbReference type="SUPFAM" id="SSF53850">
    <property type="entry name" value="Periplasmic binding protein-like II"/>
    <property type="match status" value="1"/>
</dbReference>
<accession>E6W4D3</accession>
<dbReference type="HOGENOM" id="CLU_000445_114_69_0"/>
<gene>
    <name evidence="12" type="ordered locus">Selin_1172</name>
</gene>
<dbReference type="InterPro" id="IPR001638">
    <property type="entry name" value="Solute-binding_3/MltF_N"/>
</dbReference>
<sequence length="662" mass="75928">MRCLYVFVLMAFFVGTSFGEPRHEYAHQTLIVAYEPDLAPLNAAQEGVPAGFAIEVLDRIAALHHIRLQYVPMARSRAIEAIREQQVDIIVSIPFSRSYAELMDFSEPFYSTSVGILTPADRHGIDAVTDLSETLVALQSHTIEYDFLKNIRRIHYQVAGSQRAAIEAFLLGRADVFVGDVAIAEHYLEQHHLEDRYSFARTYLMPLDYSFAVSKDNYRLLHTLNSGIRHVKSTGEYGDMYQKWFKTPQEFASGTLLVVVKITLALIAVFLILFLVGARWNRQLKKEVDRKTRDLSHLNASLVEQVELTRNNVEFLRQIIDSSPRGIVTLNREGLITKFNQKASVIVGLRELPLGEHYSRVQLISELLKNKADEVLSGRKNYYLGETKEWERDPETLYQLRYYVYPLFSFEQHINGLILTFEDVTEETELRKKLFEQEKSKALSRVVAGIAHEIRNPLSSIKTFVELIPTKLHNERFQKEISTYVPREITRVNQLIEGLINYARPRQQIFETIAASTILDECYILFERSVMNKGFALLRDYQSHRQICVDHNQIKQVVINFLINALDALEEKRLKSDEPLHITLRTRDKADRVCIQIVDDGIGMDEDGRVKALEPFFTTKPKGTGLGIPIADQLIKENRGELHISSNQKFGTVISVYFDSAL</sequence>
<dbReference type="Pfam" id="PF00512">
    <property type="entry name" value="HisKA"/>
    <property type="match status" value="1"/>
</dbReference>
<reference evidence="12 13" key="1">
    <citation type="submission" date="2010-12" db="EMBL/GenBank/DDBJ databases">
        <title>Complete sequence of Desulfurispirillum indicum S5.</title>
        <authorList>
            <consortium name="US DOE Joint Genome Institute"/>
            <person name="Lucas S."/>
            <person name="Copeland A."/>
            <person name="Lapidus A."/>
            <person name="Cheng J.-F."/>
            <person name="Goodwin L."/>
            <person name="Pitluck S."/>
            <person name="Chertkov O."/>
            <person name="Held B."/>
            <person name="Detter J.C."/>
            <person name="Han C."/>
            <person name="Tapia R."/>
            <person name="Land M."/>
            <person name="Hauser L."/>
            <person name="Kyrpides N."/>
            <person name="Ivanova N."/>
            <person name="Mikhailova N."/>
            <person name="Haggblom M."/>
            <person name="Rauschenbach I."/>
            <person name="Bini E."/>
            <person name="Woyke T."/>
        </authorList>
    </citation>
    <scope>NUCLEOTIDE SEQUENCE [LARGE SCALE GENOMIC DNA]</scope>
    <source>
        <strain evidence="13">ATCC BAA-1389 / DSM 22839 / S5</strain>
    </source>
</reference>
<keyword evidence="4" id="KW-0808">Transferase</keyword>
<comment type="catalytic activity">
    <reaction evidence="1">
        <text>ATP + protein L-histidine = ADP + protein N-phospho-L-histidine.</text>
        <dbReference type="EC" id="2.7.13.3"/>
    </reaction>
</comment>
<dbReference type="Gene3D" id="3.40.190.10">
    <property type="entry name" value="Periplasmic binding protein-like II"/>
    <property type="match status" value="2"/>
</dbReference>
<dbReference type="SMART" id="SM00062">
    <property type="entry name" value="PBPb"/>
    <property type="match status" value="1"/>
</dbReference>
<evidence type="ECO:0000256" key="1">
    <source>
        <dbReference type="ARBA" id="ARBA00000085"/>
    </source>
</evidence>
<dbReference type="CDD" id="cd00082">
    <property type="entry name" value="HisKA"/>
    <property type="match status" value="1"/>
</dbReference>
<evidence type="ECO:0000256" key="8">
    <source>
        <dbReference type="ARBA" id="ARBA00023012"/>
    </source>
</evidence>
<dbReference type="GO" id="GO:0000155">
    <property type="term" value="F:phosphorelay sensor kinase activity"/>
    <property type="evidence" value="ECO:0007669"/>
    <property type="project" value="InterPro"/>
</dbReference>
<dbReference type="InterPro" id="IPR000014">
    <property type="entry name" value="PAS"/>
</dbReference>
<evidence type="ECO:0000256" key="4">
    <source>
        <dbReference type="ARBA" id="ARBA00022679"/>
    </source>
</evidence>
<protein>
    <recommendedName>
        <fullName evidence="2">histidine kinase</fullName>
        <ecNumber evidence="2">2.7.13.3</ecNumber>
    </recommendedName>
</protein>
<name>E6W4D3_DESIS</name>
<dbReference type="SMART" id="SM00387">
    <property type="entry name" value="HATPase_c"/>
    <property type="match status" value="1"/>
</dbReference>
<dbReference type="STRING" id="653733.Selin_1172"/>
<dbReference type="Pfam" id="PF13188">
    <property type="entry name" value="PAS_8"/>
    <property type="match status" value="1"/>
</dbReference>
<organism evidence="12 13">
    <name type="scientific">Desulfurispirillum indicum (strain ATCC BAA-1389 / DSM 22839 / S5)</name>
    <dbReference type="NCBI Taxonomy" id="653733"/>
    <lineage>
        <taxon>Bacteria</taxon>
        <taxon>Pseudomonadati</taxon>
        <taxon>Chrysiogenota</taxon>
        <taxon>Chrysiogenia</taxon>
        <taxon>Chrysiogenales</taxon>
        <taxon>Chrysiogenaceae</taxon>
        <taxon>Desulfurispirillum</taxon>
    </lineage>
</organism>
<proteinExistence type="predicted"/>
<dbReference type="Gene3D" id="3.30.565.10">
    <property type="entry name" value="Histidine kinase-like ATPase, C-terminal domain"/>
    <property type="match status" value="1"/>
</dbReference>
<dbReference type="InterPro" id="IPR003661">
    <property type="entry name" value="HisK_dim/P_dom"/>
</dbReference>
<dbReference type="eggNOG" id="COG5000">
    <property type="taxonomic scope" value="Bacteria"/>
</dbReference>
<dbReference type="AlphaFoldDB" id="E6W4D3"/>
<dbReference type="NCBIfam" id="TIGR00229">
    <property type="entry name" value="sensory_box"/>
    <property type="match status" value="1"/>
</dbReference>
<evidence type="ECO:0000256" key="2">
    <source>
        <dbReference type="ARBA" id="ARBA00012438"/>
    </source>
</evidence>
<evidence type="ECO:0000256" key="9">
    <source>
        <dbReference type="SAM" id="Phobius"/>
    </source>
</evidence>
<feature type="domain" description="Histidine kinase" evidence="10">
    <location>
        <begin position="449"/>
        <end position="662"/>
    </location>
</feature>
<dbReference type="PRINTS" id="PR00344">
    <property type="entry name" value="BCTRLSENSOR"/>
</dbReference>
<dbReference type="InterPro" id="IPR035965">
    <property type="entry name" value="PAS-like_dom_sf"/>
</dbReference>
<dbReference type="InterPro" id="IPR036097">
    <property type="entry name" value="HisK_dim/P_sf"/>
</dbReference>
<dbReference type="Pfam" id="PF00497">
    <property type="entry name" value="SBP_bac_3"/>
    <property type="match status" value="1"/>
</dbReference>
<keyword evidence="8" id="KW-0902">Two-component regulatory system</keyword>
<evidence type="ECO:0000313" key="12">
    <source>
        <dbReference type="EMBL" id="ADU65907.1"/>
    </source>
</evidence>
<evidence type="ECO:0000313" key="13">
    <source>
        <dbReference type="Proteomes" id="UP000002572"/>
    </source>
</evidence>
<dbReference type="Proteomes" id="UP000002572">
    <property type="component" value="Chromosome"/>
</dbReference>
<evidence type="ECO:0000259" key="11">
    <source>
        <dbReference type="PROSITE" id="PS50112"/>
    </source>
</evidence>
<dbReference type="GO" id="GO:0005524">
    <property type="term" value="F:ATP binding"/>
    <property type="evidence" value="ECO:0007669"/>
    <property type="project" value="UniProtKB-KW"/>
</dbReference>
<dbReference type="InParanoid" id="E6W4D3"/>
<dbReference type="KEGG" id="din:Selin_1172"/>
<dbReference type="EC" id="2.7.13.3" evidence="2"/>
<dbReference type="SUPFAM" id="SSF47384">
    <property type="entry name" value="Homodimeric domain of signal transducing histidine kinase"/>
    <property type="match status" value="1"/>
</dbReference>
<dbReference type="SUPFAM" id="SSF55874">
    <property type="entry name" value="ATPase domain of HSP90 chaperone/DNA topoisomerase II/histidine kinase"/>
    <property type="match status" value="1"/>
</dbReference>
<dbReference type="InterPro" id="IPR005467">
    <property type="entry name" value="His_kinase_dom"/>
</dbReference>
<keyword evidence="9" id="KW-0812">Transmembrane</keyword>
<evidence type="ECO:0000259" key="10">
    <source>
        <dbReference type="PROSITE" id="PS50109"/>
    </source>
</evidence>
<dbReference type="SMART" id="SM00388">
    <property type="entry name" value="HisKA"/>
    <property type="match status" value="1"/>
</dbReference>
<dbReference type="PANTHER" id="PTHR43065">
    <property type="entry name" value="SENSOR HISTIDINE KINASE"/>
    <property type="match status" value="1"/>
</dbReference>
<dbReference type="PANTHER" id="PTHR43065:SF10">
    <property type="entry name" value="PEROXIDE STRESS-ACTIVATED HISTIDINE KINASE MAK3"/>
    <property type="match status" value="1"/>
</dbReference>
<evidence type="ECO:0000256" key="6">
    <source>
        <dbReference type="ARBA" id="ARBA00022777"/>
    </source>
</evidence>
<dbReference type="CDD" id="cd13704">
    <property type="entry name" value="PBP2_HisK"/>
    <property type="match status" value="1"/>
</dbReference>
<dbReference type="Gene3D" id="1.10.287.130">
    <property type="match status" value="1"/>
</dbReference>
<dbReference type="Pfam" id="PF02518">
    <property type="entry name" value="HATPase_c"/>
    <property type="match status" value="1"/>
</dbReference>
<keyword evidence="7" id="KW-0067">ATP-binding</keyword>